<dbReference type="Proteomes" id="UP001569414">
    <property type="component" value="Unassembled WGS sequence"/>
</dbReference>
<keyword evidence="3" id="KW-0998">Cell outer membrane</keyword>
<evidence type="ECO:0000256" key="2">
    <source>
        <dbReference type="ARBA" id="ARBA00023136"/>
    </source>
</evidence>
<gene>
    <name evidence="7" type="ORF">ACCI51_12120</name>
</gene>
<evidence type="ECO:0000256" key="5">
    <source>
        <dbReference type="SAM" id="MobiDB-lite"/>
    </source>
</evidence>
<accession>A0ABV4NPH4</accession>
<dbReference type="EMBL" id="JBGMEL010000011">
    <property type="protein sequence ID" value="MFA0791293.1"/>
    <property type="molecule type" value="Genomic_DNA"/>
</dbReference>
<feature type="domain" description="OmpA-like" evidence="6">
    <location>
        <begin position="80"/>
        <end position="197"/>
    </location>
</feature>
<dbReference type="Pfam" id="PF00691">
    <property type="entry name" value="OmpA"/>
    <property type="match status" value="1"/>
</dbReference>
<name>A0ABV4NPH4_9GAMM</name>
<dbReference type="Gene3D" id="3.30.1330.60">
    <property type="entry name" value="OmpA-like domain"/>
    <property type="match status" value="1"/>
</dbReference>
<protein>
    <submittedName>
        <fullName evidence="7">OmpA family protein</fullName>
    </submittedName>
</protein>
<comment type="caution">
    <text evidence="7">The sequence shown here is derived from an EMBL/GenBank/DDBJ whole genome shotgun (WGS) entry which is preliminary data.</text>
</comment>
<dbReference type="InterPro" id="IPR050330">
    <property type="entry name" value="Bact_OuterMem_StrucFunc"/>
</dbReference>
<evidence type="ECO:0000256" key="4">
    <source>
        <dbReference type="PROSITE-ProRule" id="PRU00473"/>
    </source>
</evidence>
<evidence type="ECO:0000256" key="1">
    <source>
        <dbReference type="ARBA" id="ARBA00004442"/>
    </source>
</evidence>
<dbReference type="RefSeq" id="WP_299588679.1">
    <property type="nucleotide sequence ID" value="NZ_JBGMEL010000011.1"/>
</dbReference>
<dbReference type="SUPFAM" id="SSF103088">
    <property type="entry name" value="OmpA-like"/>
    <property type="match status" value="1"/>
</dbReference>
<dbReference type="InterPro" id="IPR036737">
    <property type="entry name" value="OmpA-like_sf"/>
</dbReference>
<organism evidence="7 8">
    <name type="scientific">Microbulbifer echini</name>
    <dbReference type="NCBI Taxonomy" id="1529067"/>
    <lineage>
        <taxon>Bacteria</taxon>
        <taxon>Pseudomonadati</taxon>
        <taxon>Pseudomonadota</taxon>
        <taxon>Gammaproteobacteria</taxon>
        <taxon>Cellvibrionales</taxon>
        <taxon>Microbulbiferaceae</taxon>
        <taxon>Microbulbifer</taxon>
    </lineage>
</organism>
<evidence type="ECO:0000313" key="8">
    <source>
        <dbReference type="Proteomes" id="UP001569414"/>
    </source>
</evidence>
<dbReference type="PRINTS" id="PR01021">
    <property type="entry name" value="OMPADOMAIN"/>
</dbReference>
<dbReference type="PANTHER" id="PTHR30329">
    <property type="entry name" value="STATOR ELEMENT OF FLAGELLAR MOTOR COMPLEX"/>
    <property type="match status" value="1"/>
</dbReference>
<proteinExistence type="predicted"/>
<evidence type="ECO:0000313" key="7">
    <source>
        <dbReference type="EMBL" id="MFA0791293.1"/>
    </source>
</evidence>
<reference evidence="7 8" key="1">
    <citation type="submission" date="2024-08" db="EMBL/GenBank/DDBJ databases">
        <authorList>
            <person name="Ishaq N."/>
        </authorList>
    </citation>
    <scope>NUCLEOTIDE SEQUENCE [LARGE SCALE GENOMIC DNA]</scope>
    <source>
        <strain evidence="7 8">JCM 30400</strain>
    </source>
</reference>
<keyword evidence="8" id="KW-1185">Reference proteome</keyword>
<dbReference type="CDD" id="cd07185">
    <property type="entry name" value="OmpA_C-like"/>
    <property type="match status" value="1"/>
</dbReference>
<dbReference type="PROSITE" id="PS51123">
    <property type="entry name" value="OMPA_2"/>
    <property type="match status" value="1"/>
</dbReference>
<keyword evidence="2 4" id="KW-0472">Membrane</keyword>
<dbReference type="PANTHER" id="PTHR30329:SF21">
    <property type="entry name" value="LIPOPROTEIN YIAD-RELATED"/>
    <property type="match status" value="1"/>
</dbReference>
<dbReference type="InterPro" id="IPR006664">
    <property type="entry name" value="OMP_bac"/>
</dbReference>
<evidence type="ECO:0000259" key="6">
    <source>
        <dbReference type="PROSITE" id="PS51123"/>
    </source>
</evidence>
<dbReference type="PRINTS" id="PR01023">
    <property type="entry name" value="NAFLGMOTY"/>
</dbReference>
<sequence>MFYTEFDVWKPEVLPMADKPLVVCCLVLLVLLLAGCPDPDPNRKYALKPLAEVQSGEGEKVARQAAPFGDDLVRFLRGSTRKGGDTFRLRLEFAPGGFAPQMDSIADLEALLVIMRDFPEMRIAIEGHTDNDGDPKKNLHLSQWRADWVRNFLIERGIDSERMQAQGYGDTDPIADNESKKGQRENRRLVIRVLNFDRMPSRLPQLQSSPNP</sequence>
<dbReference type="InterPro" id="IPR006665">
    <property type="entry name" value="OmpA-like"/>
</dbReference>
<comment type="subcellular location">
    <subcellularLocation>
        <location evidence="1">Cell outer membrane</location>
    </subcellularLocation>
</comment>
<feature type="region of interest" description="Disordered" evidence="5">
    <location>
        <begin position="163"/>
        <end position="183"/>
    </location>
</feature>
<evidence type="ECO:0000256" key="3">
    <source>
        <dbReference type="ARBA" id="ARBA00023237"/>
    </source>
</evidence>